<keyword evidence="3" id="KW-1185">Reference proteome</keyword>
<dbReference type="Proteomes" id="UP001501035">
    <property type="component" value="Unassembled WGS sequence"/>
</dbReference>
<comment type="caution">
    <text evidence="2">The sequence shown here is derived from an EMBL/GenBank/DDBJ whole genome shotgun (WGS) entry which is preliminary data.</text>
</comment>
<dbReference type="RefSeq" id="WP_290705321.1">
    <property type="nucleotide sequence ID" value="NZ_BAAAVS010000024.1"/>
</dbReference>
<dbReference type="InterPro" id="IPR005184">
    <property type="entry name" value="DUF306_Meta_HslJ"/>
</dbReference>
<reference evidence="3" key="1">
    <citation type="journal article" date="2019" name="Int. J. Syst. Evol. Microbiol.">
        <title>The Global Catalogue of Microorganisms (GCM) 10K type strain sequencing project: providing services to taxonomists for standard genome sequencing and annotation.</title>
        <authorList>
            <consortium name="The Broad Institute Genomics Platform"/>
            <consortium name="The Broad Institute Genome Sequencing Center for Infectious Disease"/>
            <person name="Wu L."/>
            <person name="Ma J."/>
        </authorList>
    </citation>
    <scope>NUCLEOTIDE SEQUENCE [LARGE SCALE GENOMIC DNA]</scope>
    <source>
        <strain evidence="3">JCM 14234</strain>
    </source>
</reference>
<organism evidence="2 3">
    <name type="scientific">Gordonia defluvii</name>
    <dbReference type="NCBI Taxonomy" id="283718"/>
    <lineage>
        <taxon>Bacteria</taxon>
        <taxon>Bacillati</taxon>
        <taxon>Actinomycetota</taxon>
        <taxon>Actinomycetes</taxon>
        <taxon>Mycobacteriales</taxon>
        <taxon>Gordoniaceae</taxon>
        <taxon>Gordonia</taxon>
    </lineage>
</organism>
<name>A0ABP6LCP7_9ACTN</name>
<dbReference type="Gene3D" id="2.40.128.270">
    <property type="match status" value="1"/>
</dbReference>
<dbReference type="EMBL" id="BAAAVS010000024">
    <property type="protein sequence ID" value="GAA3039742.1"/>
    <property type="molecule type" value="Genomic_DNA"/>
</dbReference>
<protein>
    <recommendedName>
        <fullName evidence="1">DUF306 domain-containing protein</fullName>
    </recommendedName>
</protein>
<feature type="domain" description="DUF306" evidence="1">
    <location>
        <begin position="35"/>
        <end position="136"/>
    </location>
</feature>
<accession>A0ABP6LCP7</accession>
<dbReference type="PANTHER" id="PTHR35535">
    <property type="entry name" value="HEAT SHOCK PROTEIN HSLJ"/>
    <property type="match status" value="1"/>
</dbReference>
<sequence>MPYIAIRTPAAVAVAGVVGAVLFAAPAPAGAVPGLVGRSFTSTSVLPMPIPGGGPLTITFGEKDRVSLSAGCNRMMGTATARDGRLHFSRLASTMMACPPPRDRADEWASAFTKMAPHYRVSGTALTLNTASERVELREERTAPPR</sequence>
<proteinExistence type="predicted"/>
<dbReference type="InterPro" id="IPR038670">
    <property type="entry name" value="HslJ-like_sf"/>
</dbReference>
<evidence type="ECO:0000313" key="2">
    <source>
        <dbReference type="EMBL" id="GAA3039742.1"/>
    </source>
</evidence>
<dbReference type="PANTHER" id="PTHR35535:SF1">
    <property type="entry name" value="HEAT SHOCK PROTEIN HSLJ"/>
    <property type="match status" value="1"/>
</dbReference>
<evidence type="ECO:0000259" key="1">
    <source>
        <dbReference type="Pfam" id="PF03724"/>
    </source>
</evidence>
<gene>
    <name evidence="2" type="ORF">GCM10010528_20370</name>
</gene>
<evidence type="ECO:0000313" key="3">
    <source>
        <dbReference type="Proteomes" id="UP001501035"/>
    </source>
</evidence>
<dbReference type="InterPro" id="IPR053147">
    <property type="entry name" value="Hsp_HslJ-like"/>
</dbReference>
<dbReference type="Pfam" id="PF03724">
    <property type="entry name" value="META"/>
    <property type="match status" value="1"/>
</dbReference>